<dbReference type="InterPro" id="IPR011050">
    <property type="entry name" value="Pectin_lyase_fold/virulence"/>
</dbReference>
<keyword evidence="2 6" id="KW-0378">Hydrolase</keyword>
<dbReference type="InterPro" id="IPR012334">
    <property type="entry name" value="Pectin_lyas_fold"/>
</dbReference>
<dbReference type="WBParaSite" id="ACRNAN_Path_1614.g6277.t1">
    <property type="protein sequence ID" value="ACRNAN_Path_1614.g6277.t1"/>
    <property type="gene ID" value="ACRNAN_Path_1614.g6277"/>
</dbReference>
<keyword evidence="5 6" id="KW-0326">Glycosidase</keyword>
<dbReference type="Pfam" id="PF00295">
    <property type="entry name" value="Glyco_hydro_28"/>
    <property type="match status" value="1"/>
</dbReference>
<keyword evidence="4" id="KW-0325">Glycoprotein</keyword>
<organism evidence="7 8">
    <name type="scientific">Acrobeloides nanus</name>
    <dbReference type="NCBI Taxonomy" id="290746"/>
    <lineage>
        <taxon>Eukaryota</taxon>
        <taxon>Metazoa</taxon>
        <taxon>Ecdysozoa</taxon>
        <taxon>Nematoda</taxon>
        <taxon>Chromadorea</taxon>
        <taxon>Rhabditida</taxon>
        <taxon>Tylenchina</taxon>
        <taxon>Cephalobomorpha</taxon>
        <taxon>Cephaloboidea</taxon>
        <taxon>Cephalobidae</taxon>
        <taxon>Acrobeloides</taxon>
    </lineage>
</organism>
<keyword evidence="3" id="KW-1015">Disulfide bond</keyword>
<dbReference type="PANTHER" id="PTHR31736:SF19">
    <property type="entry name" value="PECTIN LYASE SUPERFAMILY PROTEIN-RELATED"/>
    <property type="match status" value="1"/>
</dbReference>
<sequence length="278" mass="31502">MINHLEDHPSSLYIQDSIGFELTGNGILDGQGHAWWYDFFNYVPHRDFRPYLFHMVRSKDVEIHNIHVRNSPCFHLNFYDMLNLHIHDLDIYVDFSSQQAMAEKRVWNWTGDFPANTDGIDLSGKNILVENVIIEVGDDGIAIKPANSRNMYSNCSQDMLIRNITTVYSLGMAVGSIGPDVSVNCIRNITFENIYHTYGSYRGFYIKTSNVGTGSGIVDNITVRNMTGYNNEAVFIYIGPMYQGPNANGSRCDGHWPTSLNATCDTQPLFLDAWCTMV</sequence>
<evidence type="ECO:0000256" key="1">
    <source>
        <dbReference type="ARBA" id="ARBA00008834"/>
    </source>
</evidence>
<dbReference type="InterPro" id="IPR000743">
    <property type="entry name" value="Glyco_hydro_28"/>
</dbReference>
<dbReference type="Gene3D" id="2.160.20.10">
    <property type="entry name" value="Single-stranded right-handed beta-helix, Pectin lyase-like"/>
    <property type="match status" value="1"/>
</dbReference>
<evidence type="ECO:0000256" key="4">
    <source>
        <dbReference type="ARBA" id="ARBA00023180"/>
    </source>
</evidence>
<keyword evidence="7" id="KW-1185">Reference proteome</keyword>
<accession>A0A914C3R8</accession>
<evidence type="ECO:0000313" key="8">
    <source>
        <dbReference type="WBParaSite" id="ACRNAN_Path_1614.g6277.t1"/>
    </source>
</evidence>
<name>A0A914C3R8_9BILA</name>
<evidence type="ECO:0000256" key="6">
    <source>
        <dbReference type="RuleBase" id="RU361169"/>
    </source>
</evidence>
<protein>
    <submittedName>
        <fullName evidence="8">Uncharacterized protein</fullName>
    </submittedName>
</protein>
<evidence type="ECO:0000256" key="3">
    <source>
        <dbReference type="ARBA" id="ARBA00023157"/>
    </source>
</evidence>
<proteinExistence type="inferred from homology"/>
<dbReference type="PANTHER" id="PTHR31736">
    <property type="match status" value="1"/>
</dbReference>
<evidence type="ECO:0000313" key="7">
    <source>
        <dbReference type="Proteomes" id="UP000887540"/>
    </source>
</evidence>
<reference evidence="8" key="1">
    <citation type="submission" date="2022-11" db="UniProtKB">
        <authorList>
            <consortium name="WormBaseParasite"/>
        </authorList>
    </citation>
    <scope>IDENTIFICATION</scope>
</reference>
<dbReference type="AlphaFoldDB" id="A0A914C3R8"/>
<dbReference type="GO" id="GO:0046576">
    <property type="term" value="F:rhamnogalacturonan alpha-L-rhamnopyranosyl-(1-&gt;4)-alpha-D-galactopyranosyluronide lyase activity"/>
    <property type="evidence" value="ECO:0007669"/>
    <property type="project" value="UniProtKB-ARBA"/>
</dbReference>
<evidence type="ECO:0000256" key="5">
    <source>
        <dbReference type="ARBA" id="ARBA00023295"/>
    </source>
</evidence>
<dbReference type="GO" id="GO:0004650">
    <property type="term" value="F:polygalacturonase activity"/>
    <property type="evidence" value="ECO:0007669"/>
    <property type="project" value="InterPro"/>
</dbReference>
<dbReference type="GO" id="GO:0005975">
    <property type="term" value="P:carbohydrate metabolic process"/>
    <property type="evidence" value="ECO:0007669"/>
    <property type="project" value="InterPro"/>
</dbReference>
<dbReference type="SUPFAM" id="SSF51126">
    <property type="entry name" value="Pectin lyase-like"/>
    <property type="match status" value="1"/>
</dbReference>
<evidence type="ECO:0000256" key="2">
    <source>
        <dbReference type="ARBA" id="ARBA00022801"/>
    </source>
</evidence>
<comment type="similarity">
    <text evidence="1 6">Belongs to the glycosyl hydrolase 28 family.</text>
</comment>
<dbReference type="Proteomes" id="UP000887540">
    <property type="component" value="Unplaced"/>
</dbReference>